<evidence type="ECO:0000313" key="3">
    <source>
        <dbReference type="Proteomes" id="UP001283361"/>
    </source>
</evidence>
<evidence type="ECO:0000256" key="1">
    <source>
        <dbReference type="SAM" id="MobiDB-lite"/>
    </source>
</evidence>
<dbReference type="Proteomes" id="UP001283361">
    <property type="component" value="Unassembled WGS sequence"/>
</dbReference>
<reference evidence="2" key="1">
    <citation type="journal article" date="2023" name="G3 (Bethesda)">
        <title>A reference genome for the long-term kleptoplast-retaining sea slug Elysia crispata morphotype clarki.</title>
        <authorList>
            <person name="Eastman K.E."/>
            <person name="Pendleton A.L."/>
            <person name="Shaikh M.A."/>
            <person name="Suttiyut T."/>
            <person name="Ogas R."/>
            <person name="Tomko P."/>
            <person name="Gavelis G."/>
            <person name="Widhalm J.R."/>
            <person name="Wisecaver J.H."/>
        </authorList>
    </citation>
    <scope>NUCLEOTIDE SEQUENCE</scope>
    <source>
        <strain evidence="2">ECLA1</strain>
    </source>
</reference>
<name>A0AAE1DFE0_9GAST</name>
<gene>
    <name evidence="2" type="ORF">RRG08_060829</name>
</gene>
<feature type="region of interest" description="Disordered" evidence="1">
    <location>
        <begin position="1"/>
        <end position="27"/>
    </location>
</feature>
<dbReference type="EMBL" id="JAWDGP010004054">
    <property type="protein sequence ID" value="KAK3768467.1"/>
    <property type="molecule type" value="Genomic_DNA"/>
</dbReference>
<accession>A0AAE1DFE0</accession>
<proteinExistence type="predicted"/>
<organism evidence="2 3">
    <name type="scientific">Elysia crispata</name>
    <name type="common">lettuce slug</name>
    <dbReference type="NCBI Taxonomy" id="231223"/>
    <lineage>
        <taxon>Eukaryota</taxon>
        <taxon>Metazoa</taxon>
        <taxon>Spiralia</taxon>
        <taxon>Lophotrochozoa</taxon>
        <taxon>Mollusca</taxon>
        <taxon>Gastropoda</taxon>
        <taxon>Heterobranchia</taxon>
        <taxon>Euthyneura</taxon>
        <taxon>Panpulmonata</taxon>
        <taxon>Sacoglossa</taxon>
        <taxon>Placobranchoidea</taxon>
        <taxon>Plakobranchidae</taxon>
        <taxon>Elysia</taxon>
    </lineage>
</organism>
<keyword evidence="3" id="KW-1185">Reference proteome</keyword>
<sequence length="107" mass="11951">MSVRDTGRLLPQCQRRKRSSVSRDFPAAAYPAEPAKRASRLREQGLSAIRSSELGLPIAIMGFCPHDPRLEMWRCDGPARGRGHSSRLALYTAVYSRRITLGARLTL</sequence>
<protein>
    <submittedName>
        <fullName evidence="2">Uncharacterized protein</fullName>
    </submittedName>
</protein>
<comment type="caution">
    <text evidence="2">The sequence shown here is derived from an EMBL/GenBank/DDBJ whole genome shotgun (WGS) entry which is preliminary data.</text>
</comment>
<dbReference type="AlphaFoldDB" id="A0AAE1DFE0"/>
<evidence type="ECO:0000313" key="2">
    <source>
        <dbReference type="EMBL" id="KAK3768467.1"/>
    </source>
</evidence>